<dbReference type="InterPro" id="IPR051570">
    <property type="entry name" value="TBC1_cilium_biogenesis"/>
</dbReference>
<dbReference type="InterPro" id="IPR036322">
    <property type="entry name" value="WD40_repeat_dom_sf"/>
</dbReference>
<dbReference type="InterPro" id="IPR020472">
    <property type="entry name" value="WD40_PAC1"/>
</dbReference>
<dbReference type="GO" id="GO:0034388">
    <property type="term" value="C:Pwp2p-containing subcomplex of 90S preribosome"/>
    <property type="evidence" value="ECO:0007669"/>
    <property type="project" value="TreeGrafter"/>
</dbReference>
<dbReference type="GO" id="GO:0032040">
    <property type="term" value="C:small-subunit processome"/>
    <property type="evidence" value="ECO:0007669"/>
    <property type="project" value="TreeGrafter"/>
</dbReference>
<evidence type="ECO:0000256" key="1">
    <source>
        <dbReference type="ARBA" id="ARBA00022574"/>
    </source>
</evidence>
<dbReference type="PRINTS" id="PR00320">
    <property type="entry name" value="GPROTEINBRPT"/>
</dbReference>
<protein>
    <submittedName>
        <fullName evidence="4">Similar to WDR3: WD repeat-containing protein 3 (Homo sapiens)</fullName>
    </submittedName>
</protein>
<feature type="repeat" description="WD" evidence="3">
    <location>
        <begin position="145"/>
        <end position="186"/>
    </location>
</feature>
<evidence type="ECO:0000256" key="2">
    <source>
        <dbReference type="ARBA" id="ARBA00022737"/>
    </source>
</evidence>
<dbReference type="PANTHER" id="PTHR19853:SF0">
    <property type="entry name" value="WD REPEAT-CONTAINING PROTEIN 3"/>
    <property type="match status" value="1"/>
</dbReference>
<feature type="repeat" description="WD" evidence="3">
    <location>
        <begin position="403"/>
        <end position="443"/>
    </location>
</feature>
<feature type="repeat" description="WD" evidence="3">
    <location>
        <begin position="187"/>
        <end position="220"/>
    </location>
</feature>
<accession>A0A8J2HS75</accession>
<feature type="repeat" description="WD" evidence="3">
    <location>
        <begin position="61"/>
        <end position="102"/>
    </location>
</feature>
<dbReference type="Pfam" id="PF25173">
    <property type="entry name" value="Beta-prop_WDR3_1st"/>
    <property type="match status" value="1"/>
</dbReference>
<dbReference type="OrthoDB" id="407922at2759"/>
<feature type="repeat" description="WD" evidence="3">
    <location>
        <begin position="484"/>
        <end position="518"/>
    </location>
</feature>
<dbReference type="Gene3D" id="2.130.10.10">
    <property type="entry name" value="YVTN repeat-like/Quinoprotein amine dehydrogenase"/>
    <property type="match status" value="4"/>
</dbReference>
<dbReference type="PROSITE" id="PS00678">
    <property type="entry name" value="WD_REPEATS_1"/>
    <property type="match status" value="3"/>
</dbReference>
<sequence>MGLTKQYLRFAPSGNLNIISSSKCNVVFVTLEGKDGRFVAAGACENVVIWDFNLREKAQVLSGDKAEVTQLAASPNKRHIAVGYADGTVKTFDLRSGENISIFVGHKSEITTLAYDSLGHRLASGSKDTDIIVWDVVAETGICRLAGHKGVVTKVSFMKENNILISASKDTFVKFWDLDTEYNFHTLVGHRSEVWGFCLVKNDKYLVTGCNDTELRVWKIFNVENNEDDNPLNINSLNINEEEAIDVNYPMRCEKIGSILRAGRGRVISLTTDATNDIIACHGNGNSIELFYMIPEDQVTKKTTKRLNKEKKKALNAGKDEASICLEASSTLHDEVRRLVTINATSKVKSIDLILGGGGEVRVCVGLNKNSLELYSLSANDERKLKNKNDEENNVMLKCSISLQGHRTDVRAVCFSSDNSAFATASGESIKLWERSTLTCVKTVGSGYVLTLTFVPGDRHIIAGMKDGKILIIDISNGDILEEIPAHQQDLSSVALFSNLKGIASGGLDKTVKFWNFELIDDTIKETKCKVLSLIHSNTLNLEEGVLCVKITPNSKYIAVSLLDSTVKIFYFDTLKFFISLYGHKLPVLCMDISSDSTLIATGSIICRSFWLKFFLNNRKMLWIFSRSTAVN</sequence>
<organism evidence="4 5">
    <name type="scientific">Cotesia congregata</name>
    <name type="common">Parasitoid wasp</name>
    <name type="synonym">Apanteles congregatus</name>
    <dbReference type="NCBI Taxonomy" id="51543"/>
    <lineage>
        <taxon>Eukaryota</taxon>
        <taxon>Metazoa</taxon>
        <taxon>Ecdysozoa</taxon>
        <taxon>Arthropoda</taxon>
        <taxon>Hexapoda</taxon>
        <taxon>Insecta</taxon>
        <taxon>Pterygota</taxon>
        <taxon>Neoptera</taxon>
        <taxon>Endopterygota</taxon>
        <taxon>Hymenoptera</taxon>
        <taxon>Apocrita</taxon>
        <taxon>Ichneumonoidea</taxon>
        <taxon>Braconidae</taxon>
        <taxon>Microgastrinae</taxon>
        <taxon>Cotesia</taxon>
    </lineage>
</organism>
<dbReference type="SUPFAM" id="SSF50978">
    <property type="entry name" value="WD40 repeat-like"/>
    <property type="match status" value="2"/>
</dbReference>
<evidence type="ECO:0000256" key="3">
    <source>
        <dbReference type="PROSITE-ProRule" id="PRU00221"/>
    </source>
</evidence>
<keyword evidence="5" id="KW-1185">Reference proteome</keyword>
<comment type="caution">
    <text evidence="4">The sequence shown here is derived from an EMBL/GenBank/DDBJ whole genome shotgun (WGS) entry which is preliminary data.</text>
</comment>
<dbReference type="InterPro" id="IPR011047">
    <property type="entry name" value="Quinoprotein_ADH-like_sf"/>
</dbReference>
<dbReference type="InterPro" id="IPR019775">
    <property type="entry name" value="WD40_repeat_CS"/>
</dbReference>
<dbReference type="GO" id="GO:0030490">
    <property type="term" value="P:maturation of SSU-rRNA"/>
    <property type="evidence" value="ECO:0007669"/>
    <property type="project" value="TreeGrafter"/>
</dbReference>
<dbReference type="GO" id="GO:0030515">
    <property type="term" value="F:snoRNA binding"/>
    <property type="evidence" value="ECO:0007669"/>
    <property type="project" value="TreeGrafter"/>
</dbReference>
<gene>
    <name evidence="4" type="ORF">HICCMSTLAB_LOCUS12755</name>
</gene>
<dbReference type="SUPFAM" id="SSF50998">
    <property type="entry name" value="Quinoprotein alcohol dehydrogenase-like"/>
    <property type="match status" value="1"/>
</dbReference>
<reference evidence="4" key="1">
    <citation type="submission" date="2021-04" db="EMBL/GenBank/DDBJ databases">
        <authorList>
            <person name="Chebbi M.A.C M."/>
        </authorList>
    </citation>
    <scope>NUCLEOTIDE SEQUENCE</scope>
</reference>
<dbReference type="FunFam" id="2.130.10.10:FF:002580">
    <property type="entry name" value="Beta transducin Trp-Asp domain-containing protein, putative"/>
    <property type="match status" value="1"/>
</dbReference>
<dbReference type="PANTHER" id="PTHR19853">
    <property type="entry name" value="WD REPEAT CONTAINING PROTEIN 3 WDR3"/>
    <property type="match status" value="1"/>
</dbReference>
<keyword evidence="1 3" id="KW-0853">WD repeat</keyword>
<dbReference type="InterPro" id="IPR001680">
    <property type="entry name" value="WD40_rpt"/>
</dbReference>
<proteinExistence type="predicted"/>
<dbReference type="InterPro" id="IPR015943">
    <property type="entry name" value="WD40/YVTN_repeat-like_dom_sf"/>
</dbReference>
<keyword evidence="2" id="KW-0677">Repeat</keyword>
<dbReference type="Proteomes" id="UP000786811">
    <property type="component" value="Unassembled WGS sequence"/>
</dbReference>
<dbReference type="PROSITE" id="PS50294">
    <property type="entry name" value="WD_REPEATS_REGION"/>
    <property type="match status" value="4"/>
</dbReference>
<dbReference type="CDD" id="cd00200">
    <property type="entry name" value="WD40"/>
    <property type="match status" value="1"/>
</dbReference>
<dbReference type="AlphaFoldDB" id="A0A8J2HS75"/>
<dbReference type="Pfam" id="PF25172">
    <property type="entry name" value="Beta-prop_WDR3_2nd"/>
    <property type="match status" value="1"/>
</dbReference>
<dbReference type="EMBL" id="CAJNRD030001124">
    <property type="protein sequence ID" value="CAG5107461.1"/>
    <property type="molecule type" value="Genomic_DNA"/>
</dbReference>
<evidence type="ECO:0000313" key="5">
    <source>
        <dbReference type="Proteomes" id="UP000786811"/>
    </source>
</evidence>
<evidence type="ECO:0000313" key="4">
    <source>
        <dbReference type="EMBL" id="CAG5107461.1"/>
    </source>
</evidence>
<feature type="repeat" description="WD" evidence="3">
    <location>
        <begin position="103"/>
        <end position="136"/>
    </location>
</feature>
<dbReference type="PROSITE" id="PS50082">
    <property type="entry name" value="WD_REPEATS_2"/>
    <property type="match status" value="6"/>
</dbReference>
<name>A0A8J2HS75_COTCN</name>
<dbReference type="SMART" id="SM00320">
    <property type="entry name" value="WD40"/>
    <property type="match status" value="10"/>
</dbReference>